<organism evidence="12 13">
    <name type="scientific">Helicobacter cetorum (strain ATCC BAA-429 / MIT 00-7128)</name>
    <dbReference type="NCBI Taxonomy" id="182217"/>
    <lineage>
        <taxon>Bacteria</taxon>
        <taxon>Pseudomonadati</taxon>
        <taxon>Campylobacterota</taxon>
        <taxon>Epsilonproteobacteria</taxon>
        <taxon>Campylobacterales</taxon>
        <taxon>Helicobacteraceae</taxon>
        <taxon>Helicobacter</taxon>
    </lineage>
</organism>
<keyword evidence="2" id="KW-0479">Metal-binding</keyword>
<evidence type="ECO:0000313" key="12">
    <source>
        <dbReference type="EMBL" id="AFI03746.1"/>
    </source>
</evidence>
<dbReference type="Pfam" id="PF13177">
    <property type="entry name" value="DNA_pol3_delta2"/>
    <property type="match status" value="1"/>
</dbReference>
<keyword evidence="4" id="KW-0862">Zinc</keyword>
<dbReference type="InterPro" id="IPR050238">
    <property type="entry name" value="DNA_Rep/Repair_Clamp_Loader"/>
</dbReference>
<dbReference type="Pfam" id="PF22608">
    <property type="entry name" value="DNAX_ATPase_lid"/>
    <property type="match status" value="1"/>
</dbReference>
<comment type="similarity">
    <text evidence="1 8">Belongs to the DnaX/STICHEL family.</text>
</comment>
<evidence type="ECO:0000256" key="9">
    <source>
        <dbReference type="SAM" id="Coils"/>
    </source>
</evidence>
<dbReference type="AlphaFoldDB" id="I0ELC7"/>
<comment type="function">
    <text evidence="8">DNA polymerase III is a complex, multichain enzyme responsible for most of the replicative synthesis in bacteria. This DNA polymerase also exhibits 3' to 5' exonuclease activity.</text>
</comment>
<evidence type="ECO:0000256" key="3">
    <source>
        <dbReference type="ARBA" id="ARBA00022741"/>
    </source>
</evidence>
<name>I0ELC7_HELC0</name>
<evidence type="ECO:0000256" key="10">
    <source>
        <dbReference type="SAM" id="MobiDB-lite"/>
    </source>
</evidence>
<comment type="subunit">
    <text evidence="8">DNA polymerase III contains a core (composed of alpha, epsilon and theta chains) that associates with a tau subunit. This core dimerizes to form the POLIII' complex. PolIII' associates with the gamma complex (composed of gamma, delta, delta', psi and chi chains) and with the beta chain to form the complete DNA polymerase III complex.</text>
</comment>
<keyword evidence="5 8" id="KW-0067">ATP-binding</keyword>
<dbReference type="FunFam" id="3.40.50.300:FF:000014">
    <property type="entry name" value="DNA polymerase III subunit gamma/tau"/>
    <property type="match status" value="1"/>
</dbReference>
<dbReference type="GO" id="GO:0005524">
    <property type="term" value="F:ATP binding"/>
    <property type="evidence" value="ECO:0007669"/>
    <property type="project" value="UniProtKB-KW"/>
</dbReference>
<dbReference type="NCBIfam" id="NF006280">
    <property type="entry name" value="PRK08451.1"/>
    <property type="match status" value="1"/>
</dbReference>
<evidence type="ECO:0000313" key="13">
    <source>
        <dbReference type="Proteomes" id="UP000005010"/>
    </source>
</evidence>
<evidence type="ECO:0000256" key="6">
    <source>
        <dbReference type="ARBA" id="ARBA00022932"/>
    </source>
</evidence>
<dbReference type="Proteomes" id="UP000005010">
    <property type="component" value="Chromosome"/>
</dbReference>
<dbReference type="GO" id="GO:0046872">
    <property type="term" value="F:metal ion binding"/>
    <property type="evidence" value="ECO:0007669"/>
    <property type="project" value="UniProtKB-KW"/>
</dbReference>
<feature type="domain" description="AAA+ ATPase" evidence="11">
    <location>
        <begin position="35"/>
        <end position="177"/>
    </location>
</feature>
<dbReference type="EMBL" id="CP003479">
    <property type="protein sequence ID" value="AFI03746.1"/>
    <property type="molecule type" value="Genomic_DNA"/>
</dbReference>
<dbReference type="RefSeq" id="WP_014660618.1">
    <property type="nucleotide sequence ID" value="NC_017737.1"/>
</dbReference>
<dbReference type="Gene3D" id="3.40.50.300">
    <property type="entry name" value="P-loop containing nucleotide triphosphate hydrolases"/>
    <property type="match status" value="1"/>
</dbReference>
<keyword evidence="3 8" id="KW-0547">Nucleotide-binding</keyword>
<keyword evidence="8 12" id="KW-0808">Transferase</keyword>
<feature type="region of interest" description="Disordered" evidence="10">
    <location>
        <begin position="487"/>
        <end position="512"/>
    </location>
</feature>
<dbReference type="SMART" id="SM00382">
    <property type="entry name" value="AAA"/>
    <property type="match status" value="1"/>
</dbReference>
<evidence type="ECO:0000256" key="2">
    <source>
        <dbReference type="ARBA" id="ARBA00022723"/>
    </source>
</evidence>
<dbReference type="GO" id="GO:0009360">
    <property type="term" value="C:DNA polymerase III complex"/>
    <property type="evidence" value="ECO:0007669"/>
    <property type="project" value="InterPro"/>
</dbReference>
<evidence type="ECO:0000256" key="7">
    <source>
        <dbReference type="ARBA" id="ARBA00049244"/>
    </source>
</evidence>
<feature type="compositionally biased region" description="Basic and acidic residues" evidence="10">
    <location>
        <begin position="488"/>
        <end position="498"/>
    </location>
</feature>
<evidence type="ECO:0000259" key="11">
    <source>
        <dbReference type="SMART" id="SM00382"/>
    </source>
</evidence>
<dbReference type="FunFam" id="1.10.8.60:FF:000013">
    <property type="entry name" value="DNA polymerase III subunit gamma/tau"/>
    <property type="match status" value="1"/>
</dbReference>
<sequence>MQALALKYRPKHFSELVGQDSVAKTLSLALENNRLANAYLFSGLRGSGKTSSSRIFARALMCEEGPKAIPCDTCVHCQSALENRHIDIIEMDGASNRGIDDVRNLIEQTRYKPSLGRYKIFIIDEVHMFTTEAFNALLKTLEEPPSHVKFLLATTDALKLPATILSRTQHFRFKKIPESSVIIHLKHILELENIAYEESALERLANSGQGSLRDTLTLLEQAISYCDSDITHKKIAEMLGVIDRSVLEEFFQALLRQDNTLLEERYTLLETYETESVLEEMSLFLKNKLLENSHAYPLILMERFFKILMDSFSLLKEGANSSFVLLLLKMKMQEALKLKALEDAILELEQKNQSSLSSLQAPLNTPLSLKSNVAPTSIEPTLPPIEPQKPILNTTTPMLSAKEQIFHNLFKQLQNKIYERNYDLGVVFEKNIRFVSFEDKVLTWESLAKDEDKALLSEHFAILKKLISEVYGEGVKVALGTNKSMQKPVEENLEKPKTLEQPTPIAPIKEPNPTPVKDIKEPIIEEVKEPSETAILQEFIEDNKSLIADIKSELGAMNVELL</sequence>
<dbReference type="SUPFAM" id="SSF52540">
    <property type="entry name" value="P-loop containing nucleoside triphosphate hydrolases"/>
    <property type="match status" value="1"/>
</dbReference>
<dbReference type="eggNOG" id="COG2812">
    <property type="taxonomic scope" value="Bacteria"/>
</dbReference>
<dbReference type="STRING" id="182217.HCW_02325"/>
<keyword evidence="13" id="KW-1185">Reference proteome</keyword>
<dbReference type="GO" id="GO:0006261">
    <property type="term" value="P:DNA-templated DNA replication"/>
    <property type="evidence" value="ECO:0007669"/>
    <property type="project" value="TreeGrafter"/>
</dbReference>
<reference evidence="13" key="1">
    <citation type="submission" date="2012-04" db="EMBL/GenBank/DDBJ databases">
        <title>Complete genome sequence of Helicobacter cetorum strain MIT 00-7128.</title>
        <authorList>
            <person name="Kersulyte D."/>
            <person name="Berg D.E."/>
        </authorList>
    </citation>
    <scope>NUCLEOTIDE SEQUENCE [LARGE SCALE GENOMIC DNA]</scope>
    <source>
        <strain evidence="13">MIT 00-7128</strain>
    </source>
</reference>
<dbReference type="CDD" id="cd00009">
    <property type="entry name" value="AAA"/>
    <property type="match status" value="1"/>
</dbReference>
<keyword evidence="9" id="KW-0175">Coiled coil</keyword>
<keyword evidence="8 12" id="KW-0548">Nucleotidyltransferase</keyword>
<dbReference type="HOGENOM" id="CLU_006229_0_8_7"/>
<feature type="coiled-coil region" evidence="9">
    <location>
        <begin position="331"/>
        <end position="358"/>
    </location>
</feature>
<comment type="catalytic activity">
    <reaction evidence="7 8">
        <text>DNA(n) + a 2'-deoxyribonucleoside 5'-triphosphate = DNA(n+1) + diphosphate</text>
        <dbReference type="Rhea" id="RHEA:22508"/>
        <dbReference type="Rhea" id="RHEA-COMP:17339"/>
        <dbReference type="Rhea" id="RHEA-COMP:17340"/>
        <dbReference type="ChEBI" id="CHEBI:33019"/>
        <dbReference type="ChEBI" id="CHEBI:61560"/>
        <dbReference type="ChEBI" id="CHEBI:173112"/>
        <dbReference type="EC" id="2.7.7.7"/>
    </reaction>
</comment>
<proteinExistence type="inferred from homology"/>
<dbReference type="InterPro" id="IPR012763">
    <property type="entry name" value="DNA_pol_III_sug/sutau_N"/>
</dbReference>
<dbReference type="PATRIC" id="fig|182217.3.peg.483"/>
<dbReference type="EC" id="2.7.7.7" evidence="8"/>
<dbReference type="InterPro" id="IPR003593">
    <property type="entry name" value="AAA+_ATPase"/>
</dbReference>
<protein>
    <recommendedName>
        <fullName evidence="8">DNA polymerase III subunit gamma/tau</fullName>
        <ecNumber evidence="8">2.7.7.7</ecNumber>
    </recommendedName>
</protein>
<accession>I0ELC7</accession>
<evidence type="ECO:0000256" key="1">
    <source>
        <dbReference type="ARBA" id="ARBA00006360"/>
    </source>
</evidence>
<dbReference type="PANTHER" id="PTHR11669:SF0">
    <property type="entry name" value="PROTEIN STICHEL-LIKE 2"/>
    <property type="match status" value="1"/>
</dbReference>
<evidence type="ECO:0000256" key="4">
    <source>
        <dbReference type="ARBA" id="ARBA00022833"/>
    </source>
</evidence>
<keyword evidence="6 8" id="KW-0239">DNA-directed DNA polymerase</keyword>
<dbReference type="NCBIfam" id="TIGR02397">
    <property type="entry name" value="dnaX_nterm"/>
    <property type="match status" value="1"/>
</dbReference>
<gene>
    <name evidence="8" type="primary">dnaX</name>
    <name evidence="12" type="ordered locus">HCW_02325</name>
</gene>
<dbReference type="KEGG" id="hce:HCW_02325"/>
<dbReference type="InterPro" id="IPR027417">
    <property type="entry name" value="P-loop_NTPase"/>
</dbReference>
<dbReference type="Gene3D" id="1.10.8.60">
    <property type="match status" value="1"/>
</dbReference>
<evidence type="ECO:0000256" key="5">
    <source>
        <dbReference type="ARBA" id="ARBA00022840"/>
    </source>
</evidence>
<dbReference type="InterPro" id="IPR045085">
    <property type="entry name" value="HLD_clamp_pol_III_gamma_tau"/>
</dbReference>
<dbReference type="PANTHER" id="PTHR11669">
    <property type="entry name" value="REPLICATION FACTOR C / DNA POLYMERASE III GAMMA-TAU SUBUNIT"/>
    <property type="match status" value="1"/>
</dbReference>
<evidence type="ECO:0000256" key="8">
    <source>
        <dbReference type="RuleBase" id="RU364063"/>
    </source>
</evidence>
<dbReference type="GO" id="GO:0003887">
    <property type="term" value="F:DNA-directed DNA polymerase activity"/>
    <property type="evidence" value="ECO:0007669"/>
    <property type="project" value="UniProtKB-KW"/>
</dbReference>
<keyword evidence="8" id="KW-0235">DNA replication</keyword>
<dbReference type="CDD" id="cd18137">
    <property type="entry name" value="HLD_clamp_pol_III_gamma_tau"/>
    <property type="match status" value="1"/>
</dbReference>